<organism evidence="6 7">
    <name type="scientific">Bartonella acomydis</name>
    <dbReference type="NCBI Taxonomy" id="686234"/>
    <lineage>
        <taxon>Bacteria</taxon>
        <taxon>Pseudomonadati</taxon>
        <taxon>Pseudomonadota</taxon>
        <taxon>Alphaproteobacteria</taxon>
        <taxon>Hyphomicrobiales</taxon>
        <taxon>Bartonellaceae</taxon>
        <taxon>Bartonella</taxon>
    </lineage>
</organism>
<dbReference type="PANTHER" id="PTHR12302:SF3">
    <property type="entry name" value="SERINE_THREONINE-PROTEIN KINASE 31"/>
    <property type="match status" value="1"/>
</dbReference>
<gene>
    <name evidence="6" type="ORF">GCM10023260_00990</name>
</gene>
<dbReference type="Proteomes" id="UP001501525">
    <property type="component" value="Unassembled WGS sequence"/>
</dbReference>
<keyword evidence="4" id="KW-0812">Transmembrane</keyword>
<sequence>MKKKSFCLNQTSFNLKVVGFSIFIAIAILTVYFKYTQTLPQKEDFSSKKVIKGYASIIDGDSIMISSVMIRLIGIDAPELQQFCGKNKTRTPCGLEAKQYLKELIANQPVTCYWHKKDKYRRILATCKTKEISNINAMLVRNGWAVNYYDYPAEEQEAKKNKIGMWQSHFQRPREWRKAHPRTE</sequence>
<evidence type="ECO:0000313" key="6">
    <source>
        <dbReference type="EMBL" id="GAA5094120.1"/>
    </source>
</evidence>
<keyword evidence="7" id="KW-1185">Reference proteome</keyword>
<comment type="caution">
    <text evidence="6">The sequence shown here is derived from an EMBL/GenBank/DDBJ whole genome shotgun (WGS) entry which is preliminary data.</text>
</comment>
<proteinExistence type="predicted"/>
<evidence type="ECO:0000313" key="7">
    <source>
        <dbReference type="Proteomes" id="UP001501525"/>
    </source>
</evidence>
<evidence type="ECO:0000256" key="2">
    <source>
        <dbReference type="ARBA" id="ARBA00022759"/>
    </source>
</evidence>
<name>A0ABP9MBA1_9HYPH</name>
<keyword evidence="4" id="KW-0472">Membrane</keyword>
<keyword evidence="1" id="KW-0540">Nuclease</keyword>
<dbReference type="InterPro" id="IPR016071">
    <property type="entry name" value="Staphylococal_nuclease_OB-fold"/>
</dbReference>
<dbReference type="PANTHER" id="PTHR12302">
    <property type="entry name" value="EBNA2 BINDING PROTEIN P100"/>
    <property type="match status" value="1"/>
</dbReference>
<dbReference type="PROSITE" id="PS50830">
    <property type="entry name" value="TNASE_3"/>
    <property type="match status" value="1"/>
</dbReference>
<dbReference type="RefSeq" id="WP_345095990.1">
    <property type="nucleotide sequence ID" value="NZ_BAABIY010000002.1"/>
</dbReference>
<dbReference type="Pfam" id="PF00565">
    <property type="entry name" value="SNase"/>
    <property type="match status" value="1"/>
</dbReference>
<evidence type="ECO:0000259" key="5">
    <source>
        <dbReference type="PROSITE" id="PS50830"/>
    </source>
</evidence>
<keyword evidence="3" id="KW-0378">Hydrolase</keyword>
<feature type="domain" description="TNase-like" evidence="5">
    <location>
        <begin position="57"/>
        <end position="168"/>
    </location>
</feature>
<dbReference type="InterPro" id="IPR035437">
    <property type="entry name" value="SNase_OB-fold_sf"/>
</dbReference>
<evidence type="ECO:0000256" key="4">
    <source>
        <dbReference type="SAM" id="Phobius"/>
    </source>
</evidence>
<dbReference type="Gene3D" id="2.40.50.90">
    <property type="match status" value="1"/>
</dbReference>
<dbReference type="SMART" id="SM00318">
    <property type="entry name" value="SNc"/>
    <property type="match status" value="1"/>
</dbReference>
<keyword evidence="4" id="KW-1133">Transmembrane helix</keyword>
<accession>A0ABP9MBA1</accession>
<dbReference type="SUPFAM" id="SSF50199">
    <property type="entry name" value="Staphylococcal nuclease"/>
    <property type="match status" value="1"/>
</dbReference>
<reference evidence="7" key="1">
    <citation type="journal article" date="2019" name="Int. J. Syst. Evol. Microbiol.">
        <title>The Global Catalogue of Microorganisms (GCM) 10K type strain sequencing project: providing services to taxonomists for standard genome sequencing and annotation.</title>
        <authorList>
            <consortium name="The Broad Institute Genomics Platform"/>
            <consortium name="The Broad Institute Genome Sequencing Center for Infectious Disease"/>
            <person name="Wu L."/>
            <person name="Ma J."/>
        </authorList>
    </citation>
    <scope>NUCLEOTIDE SEQUENCE [LARGE SCALE GENOMIC DNA]</scope>
    <source>
        <strain evidence="7">JCM 17706</strain>
    </source>
</reference>
<evidence type="ECO:0000256" key="3">
    <source>
        <dbReference type="ARBA" id="ARBA00022801"/>
    </source>
</evidence>
<evidence type="ECO:0000256" key="1">
    <source>
        <dbReference type="ARBA" id="ARBA00022722"/>
    </source>
</evidence>
<feature type="transmembrane region" description="Helical" evidence="4">
    <location>
        <begin position="12"/>
        <end position="33"/>
    </location>
</feature>
<protein>
    <recommendedName>
        <fullName evidence="5">TNase-like domain-containing protein</fullName>
    </recommendedName>
</protein>
<keyword evidence="2" id="KW-0255">Endonuclease</keyword>
<dbReference type="EMBL" id="BAABIY010000002">
    <property type="protein sequence ID" value="GAA5094120.1"/>
    <property type="molecule type" value="Genomic_DNA"/>
</dbReference>